<gene>
    <name evidence="9" type="ORF">SAMN05421819_0687</name>
</gene>
<evidence type="ECO:0000256" key="1">
    <source>
        <dbReference type="ARBA" id="ARBA00004442"/>
    </source>
</evidence>
<feature type="chain" id="PRO_5009285266" evidence="8">
    <location>
        <begin position="28"/>
        <end position="457"/>
    </location>
</feature>
<evidence type="ECO:0000256" key="2">
    <source>
        <dbReference type="ARBA" id="ARBA00007613"/>
    </source>
</evidence>
<evidence type="ECO:0000256" key="5">
    <source>
        <dbReference type="ARBA" id="ARBA00022692"/>
    </source>
</evidence>
<keyword evidence="7" id="KW-0998">Cell outer membrane</keyword>
<dbReference type="InterPro" id="IPR051906">
    <property type="entry name" value="TolC-like"/>
</dbReference>
<organism evidence="9 10">
    <name type="scientific">Bryocella elongata</name>
    <dbReference type="NCBI Taxonomy" id="863522"/>
    <lineage>
        <taxon>Bacteria</taxon>
        <taxon>Pseudomonadati</taxon>
        <taxon>Acidobacteriota</taxon>
        <taxon>Terriglobia</taxon>
        <taxon>Terriglobales</taxon>
        <taxon>Acidobacteriaceae</taxon>
        <taxon>Bryocella</taxon>
    </lineage>
</organism>
<sequence>MMGRIRLSARWTMVAIVVLCTTGRAHAQLSLSSAVDLALRNDPKVLAAQADVKRAQAAFSEAHDAYVPTASASGGYGTSTGVPLSVPTVFQLSSSSLLFNFSQKDFVRAAAASVESARLSLQETREKVIEDVVATYLALHNDEEKAAALRDEHAASGRLVSIVQQRIDAGQDARVDLLKARLKLDQTRFAELQIEDDIAAQADHLGRLIGMPGNKLVTVADSIPPIPDVTQLGGPLNTQPDSYGVRAAFANALSKQEKAFGDSRYRFRPQLSFGANYSRISTTHTNYAFYYPAFQTQHSDNAASVGIQIMIPLYDRGHEARAHESAAEAVSARFQAEDQRNQFLEGRAKLQHSLSELEASARVSQDSQDLAEEQLKAIMIQLNAPPDATNPQAPLLNPKDEQTARIDLQQRRLDYLTAKGTLDQSKVNLMRQTRQLDNWLQGTSPAGTGISATVGHK</sequence>
<dbReference type="GO" id="GO:0015562">
    <property type="term" value="F:efflux transmembrane transporter activity"/>
    <property type="evidence" value="ECO:0007669"/>
    <property type="project" value="InterPro"/>
</dbReference>
<reference evidence="9 10" key="1">
    <citation type="submission" date="2016-10" db="EMBL/GenBank/DDBJ databases">
        <authorList>
            <person name="de Groot N.N."/>
        </authorList>
    </citation>
    <scope>NUCLEOTIDE SEQUENCE [LARGE SCALE GENOMIC DNA]</scope>
    <source>
        <strain evidence="9 10">DSM 22489</strain>
    </source>
</reference>
<feature type="signal peptide" evidence="8">
    <location>
        <begin position="1"/>
        <end position="27"/>
    </location>
</feature>
<dbReference type="AlphaFoldDB" id="A0A1H5TP86"/>
<protein>
    <submittedName>
        <fullName evidence="9">Outer membrane protein TolC</fullName>
    </submittedName>
</protein>
<keyword evidence="10" id="KW-1185">Reference proteome</keyword>
<dbReference type="InterPro" id="IPR003423">
    <property type="entry name" value="OMP_efflux"/>
</dbReference>
<evidence type="ECO:0000256" key="7">
    <source>
        <dbReference type="ARBA" id="ARBA00023237"/>
    </source>
</evidence>
<accession>A0A1H5TP86</accession>
<dbReference type="Proteomes" id="UP000236728">
    <property type="component" value="Unassembled WGS sequence"/>
</dbReference>
<evidence type="ECO:0000256" key="8">
    <source>
        <dbReference type="SAM" id="SignalP"/>
    </source>
</evidence>
<evidence type="ECO:0000256" key="6">
    <source>
        <dbReference type="ARBA" id="ARBA00023136"/>
    </source>
</evidence>
<comment type="similarity">
    <text evidence="2">Belongs to the outer membrane factor (OMF) (TC 1.B.17) family.</text>
</comment>
<dbReference type="GO" id="GO:0015288">
    <property type="term" value="F:porin activity"/>
    <property type="evidence" value="ECO:0007669"/>
    <property type="project" value="TreeGrafter"/>
</dbReference>
<evidence type="ECO:0000256" key="4">
    <source>
        <dbReference type="ARBA" id="ARBA00022452"/>
    </source>
</evidence>
<dbReference type="SUPFAM" id="SSF56954">
    <property type="entry name" value="Outer membrane efflux proteins (OEP)"/>
    <property type="match status" value="1"/>
</dbReference>
<dbReference type="Gene3D" id="1.20.1600.10">
    <property type="entry name" value="Outer membrane efflux proteins (OEP)"/>
    <property type="match status" value="1"/>
</dbReference>
<keyword evidence="3" id="KW-0813">Transport</keyword>
<keyword evidence="4" id="KW-1134">Transmembrane beta strand</keyword>
<proteinExistence type="inferred from homology"/>
<keyword evidence="6" id="KW-0472">Membrane</keyword>
<keyword evidence="5" id="KW-0812">Transmembrane</keyword>
<evidence type="ECO:0000256" key="3">
    <source>
        <dbReference type="ARBA" id="ARBA00022448"/>
    </source>
</evidence>
<dbReference type="GO" id="GO:1990281">
    <property type="term" value="C:efflux pump complex"/>
    <property type="evidence" value="ECO:0007669"/>
    <property type="project" value="TreeGrafter"/>
</dbReference>
<dbReference type="Pfam" id="PF02321">
    <property type="entry name" value="OEP"/>
    <property type="match status" value="1"/>
</dbReference>
<keyword evidence="8" id="KW-0732">Signal</keyword>
<dbReference type="GO" id="GO:0009279">
    <property type="term" value="C:cell outer membrane"/>
    <property type="evidence" value="ECO:0007669"/>
    <property type="project" value="UniProtKB-SubCell"/>
</dbReference>
<dbReference type="PANTHER" id="PTHR30026:SF20">
    <property type="entry name" value="OUTER MEMBRANE PROTEIN TOLC"/>
    <property type="match status" value="1"/>
</dbReference>
<dbReference type="PANTHER" id="PTHR30026">
    <property type="entry name" value="OUTER MEMBRANE PROTEIN TOLC"/>
    <property type="match status" value="1"/>
</dbReference>
<dbReference type="EMBL" id="FNVA01000001">
    <property type="protein sequence ID" value="SEF64593.1"/>
    <property type="molecule type" value="Genomic_DNA"/>
</dbReference>
<evidence type="ECO:0000313" key="9">
    <source>
        <dbReference type="EMBL" id="SEF64593.1"/>
    </source>
</evidence>
<evidence type="ECO:0000313" key="10">
    <source>
        <dbReference type="Proteomes" id="UP000236728"/>
    </source>
</evidence>
<name>A0A1H5TP86_9BACT</name>
<comment type="subcellular location">
    <subcellularLocation>
        <location evidence="1">Cell outer membrane</location>
    </subcellularLocation>
</comment>